<evidence type="ECO:0000313" key="17">
    <source>
        <dbReference type="Proteomes" id="UP000196118"/>
    </source>
</evidence>
<evidence type="ECO:0000256" key="8">
    <source>
        <dbReference type="ARBA" id="ARBA00048027"/>
    </source>
</evidence>
<dbReference type="HAMAP" id="MF_00920">
    <property type="entry name" value="FtsY"/>
    <property type="match status" value="1"/>
</dbReference>
<feature type="binding site" evidence="9">
    <location>
        <begin position="289"/>
        <end position="293"/>
    </location>
    <ligand>
        <name>GTP</name>
        <dbReference type="ChEBI" id="CHEBI:37565"/>
    </ligand>
</feature>
<dbReference type="EMBL" id="JADOFV010000001">
    <property type="protein sequence ID" value="MBF7126650.1"/>
    <property type="molecule type" value="Genomic_DNA"/>
</dbReference>
<evidence type="ECO:0000256" key="2">
    <source>
        <dbReference type="ARBA" id="ARBA00022490"/>
    </source>
</evidence>
<evidence type="ECO:0000256" key="10">
    <source>
        <dbReference type="SAM" id="MobiDB-lite"/>
    </source>
</evidence>
<keyword evidence="2 9" id="KW-0963">Cytoplasm</keyword>
<feature type="domain" description="SRP54-type proteins GTP-binding" evidence="12">
    <location>
        <begin position="200"/>
        <end position="401"/>
    </location>
</feature>
<dbReference type="GO" id="GO:0003924">
    <property type="term" value="F:GTPase activity"/>
    <property type="evidence" value="ECO:0007669"/>
    <property type="project" value="UniProtKB-UniRule"/>
</dbReference>
<dbReference type="GO" id="GO:0005047">
    <property type="term" value="F:signal recognition particle binding"/>
    <property type="evidence" value="ECO:0007669"/>
    <property type="project" value="TreeGrafter"/>
</dbReference>
<dbReference type="FunFam" id="1.20.120.140:FF:000002">
    <property type="entry name" value="Signal recognition particle receptor FtsY"/>
    <property type="match status" value="1"/>
</dbReference>
<accession>A0A1Y0VZK0</accession>
<evidence type="ECO:0000256" key="7">
    <source>
        <dbReference type="ARBA" id="ARBA00023170"/>
    </source>
</evidence>
<dbReference type="FunFam" id="3.40.50.300:FF:000053">
    <property type="entry name" value="Signal recognition particle receptor FtsY"/>
    <property type="match status" value="1"/>
</dbReference>
<evidence type="ECO:0000256" key="1">
    <source>
        <dbReference type="ARBA" id="ARBA00022475"/>
    </source>
</evidence>
<comment type="function">
    <text evidence="9">Involved in targeting and insertion of nascent membrane proteins into the cytoplasmic membrane. Acts as a receptor for the complex formed by the signal recognition particle (SRP) and the ribosome-nascent chain (RNC).</text>
</comment>
<reference evidence="14 17" key="1">
    <citation type="submission" date="2017-05" db="EMBL/GenBank/DDBJ databases">
        <title>Genome sequence of Pediococcus pentosaceus strain SRCM100892.</title>
        <authorList>
            <person name="Cho S.H."/>
        </authorList>
    </citation>
    <scope>NUCLEOTIDE SEQUENCE [LARGE SCALE GENOMIC DNA]</scope>
    <source>
        <strain evidence="14 17">SRCM100892</strain>
    </source>
</reference>
<dbReference type="EMBL" id="WENB01000001">
    <property type="protein sequence ID" value="KAF0414898.1"/>
    <property type="molecule type" value="Genomic_DNA"/>
</dbReference>
<evidence type="ECO:0000259" key="13">
    <source>
        <dbReference type="SMART" id="SM00963"/>
    </source>
</evidence>
<dbReference type="Pfam" id="PF02881">
    <property type="entry name" value="SRP54_N"/>
    <property type="match status" value="1"/>
</dbReference>
<keyword evidence="4 9" id="KW-0378">Hydrolase</keyword>
<dbReference type="SMART" id="SM00382">
    <property type="entry name" value="AAA"/>
    <property type="match status" value="1"/>
</dbReference>
<evidence type="ECO:0000259" key="11">
    <source>
        <dbReference type="SMART" id="SM00382"/>
    </source>
</evidence>
<dbReference type="PANTHER" id="PTHR43134">
    <property type="entry name" value="SIGNAL RECOGNITION PARTICLE RECEPTOR SUBUNIT ALPHA"/>
    <property type="match status" value="1"/>
</dbReference>
<dbReference type="Proteomes" id="UP000472573">
    <property type="component" value="Unassembled WGS sequence"/>
</dbReference>
<sequence length="406" mass="44450">MAWFFGRKKKKEQKVEQEPASQVQSESISTTVNKDSSSETHSESQSTIASQAAVEKPVQAVETNPIEEPTSSTEGASTSEVKTETQTSSAPDNGLDEAERYDRGLERSRKSFGQKLSALFTNFSGVDEDFYDDLEETLIEADVGFDTALEISEEVRDEIEFEHVSDPDQISQLIVRRLVALYTRNGSAEDNHLVFSKEGPTVFLFVGVNGVGKTTSIGKMAARFKGRGRKVLLAACDTFRAGAIQQLQEWGKRDGVDVVAGKEQSDPASVAFEAVKKAKEENYDLLLVDTAGRLQNKVNLMNELDKIKRVISREIPDAPQETLLVLDSTTGQNALTQAKAFLETTNVTGIILTKLDGTAKGGIVLAIRNQLHLAVKYVGLGETVDDLSPFNPEQYVSGLFKGLMED</sequence>
<dbReference type="PANTHER" id="PTHR43134:SF1">
    <property type="entry name" value="SIGNAL RECOGNITION PARTICLE RECEPTOR SUBUNIT ALPHA"/>
    <property type="match status" value="1"/>
</dbReference>
<evidence type="ECO:0000313" key="14">
    <source>
        <dbReference type="EMBL" id="ARW19947.1"/>
    </source>
</evidence>
<proteinExistence type="inferred from homology"/>
<reference evidence="16" key="5">
    <citation type="submission" date="2020-11" db="EMBL/GenBank/DDBJ databases">
        <title>Antibiotic susceptibility profiles of Pediococcus pentosaceus from various origins and their implications for the safety assessment of strains with food-technology applications.</title>
        <authorList>
            <person name="Shani N."/>
            <person name="Oberhaensli S."/>
            <person name="Arias E."/>
        </authorList>
    </citation>
    <scope>NUCLEOTIDE SEQUENCE</scope>
    <source>
        <strain evidence="16">FAM 19164</strain>
    </source>
</reference>
<dbReference type="Proteomes" id="UP000196118">
    <property type="component" value="Chromosome"/>
</dbReference>
<keyword evidence="5 9" id="KW-0342">GTP-binding</keyword>
<keyword evidence="3 9" id="KW-0547">Nucleotide-binding</keyword>
<feature type="region of interest" description="Disordered" evidence="10">
    <location>
        <begin position="1"/>
        <end position="97"/>
    </location>
</feature>
<evidence type="ECO:0000313" key="18">
    <source>
        <dbReference type="Proteomes" id="UP000472573"/>
    </source>
</evidence>
<feature type="compositionally biased region" description="Basic residues" evidence="10">
    <location>
        <begin position="1"/>
        <end position="12"/>
    </location>
</feature>
<comment type="similarity">
    <text evidence="9">Belongs to the GTP-binding SRP family. FtsY subfamily.</text>
</comment>
<evidence type="ECO:0000256" key="9">
    <source>
        <dbReference type="HAMAP-Rule" id="MF_00920"/>
    </source>
</evidence>
<dbReference type="InterPro" id="IPR042101">
    <property type="entry name" value="SRP54_N_sf"/>
</dbReference>
<keyword evidence="7 9" id="KW-0675">Receptor</keyword>
<reference evidence="15" key="3">
    <citation type="submission" date="2019-12" db="EMBL/GenBank/DDBJ databases">
        <title>SpeciesPrimer: A bioinformatics pipeline dedicated to the design of qPCR primers for the quantification of bacterial species.</title>
        <authorList>
            <person name="Dreier M."/>
            <person name="Berthoud H."/>
            <person name="Shani N."/>
            <person name="Wechsler D."/>
            <person name="Junier P."/>
        </authorList>
    </citation>
    <scope>NUCLEOTIDE SEQUENCE</scope>
    <source>
        <strain evidence="15">FAM13073</strain>
    </source>
</reference>
<comment type="subunit">
    <text evidence="9">Part of the signal recognition particle protein translocation system, which is composed of SRP and FtsY.</text>
</comment>
<feature type="compositionally biased region" description="Polar residues" evidence="10">
    <location>
        <begin position="69"/>
        <end position="91"/>
    </location>
</feature>
<evidence type="ECO:0000259" key="12">
    <source>
        <dbReference type="SMART" id="SM00962"/>
    </source>
</evidence>
<dbReference type="GO" id="GO:0005737">
    <property type="term" value="C:cytoplasm"/>
    <property type="evidence" value="ECO:0007669"/>
    <property type="project" value="UniProtKB-SubCell"/>
</dbReference>
<feature type="compositionally biased region" description="Polar residues" evidence="10">
    <location>
        <begin position="19"/>
        <end position="35"/>
    </location>
</feature>
<dbReference type="SMART" id="SM00963">
    <property type="entry name" value="SRP54_N"/>
    <property type="match status" value="1"/>
</dbReference>
<dbReference type="GO" id="GO:0005886">
    <property type="term" value="C:plasma membrane"/>
    <property type="evidence" value="ECO:0007669"/>
    <property type="project" value="UniProtKB-SubCell"/>
</dbReference>
<dbReference type="InterPro" id="IPR036225">
    <property type="entry name" value="SRP/SRP_N"/>
</dbReference>
<evidence type="ECO:0000256" key="6">
    <source>
        <dbReference type="ARBA" id="ARBA00023136"/>
    </source>
</evidence>
<comment type="catalytic activity">
    <reaction evidence="8 9">
        <text>GTP + H2O = GDP + phosphate + H(+)</text>
        <dbReference type="Rhea" id="RHEA:19669"/>
        <dbReference type="ChEBI" id="CHEBI:15377"/>
        <dbReference type="ChEBI" id="CHEBI:15378"/>
        <dbReference type="ChEBI" id="CHEBI:37565"/>
        <dbReference type="ChEBI" id="CHEBI:43474"/>
        <dbReference type="ChEBI" id="CHEBI:58189"/>
        <dbReference type="EC" id="3.6.5.4"/>
    </reaction>
</comment>
<dbReference type="SUPFAM" id="SSF52540">
    <property type="entry name" value="P-loop containing nucleoside triphosphate hydrolases"/>
    <property type="match status" value="1"/>
</dbReference>
<evidence type="ECO:0000256" key="3">
    <source>
        <dbReference type="ARBA" id="ARBA00022741"/>
    </source>
</evidence>
<dbReference type="InterPro" id="IPR000897">
    <property type="entry name" value="SRP54_GTPase_dom"/>
</dbReference>
<dbReference type="SMART" id="SM00962">
    <property type="entry name" value="SRP54"/>
    <property type="match status" value="1"/>
</dbReference>
<evidence type="ECO:0000313" key="15">
    <source>
        <dbReference type="EMBL" id="KAF0414898.1"/>
    </source>
</evidence>
<dbReference type="GO" id="GO:0006614">
    <property type="term" value="P:SRP-dependent cotranslational protein targeting to membrane"/>
    <property type="evidence" value="ECO:0007669"/>
    <property type="project" value="InterPro"/>
</dbReference>
<keyword evidence="6 9" id="KW-0472">Membrane</keyword>
<reference evidence="15 18" key="2">
    <citation type="submission" date="2019-10" db="EMBL/GenBank/DDBJ databases">
        <authorList>
            <person name="Irmler S."/>
            <person name="Berthoud H."/>
            <person name="Roetschi A."/>
            <person name="Arias E."/>
            <person name="Shani N."/>
            <person name="Wuethrich D."/>
            <person name="Bruggmann R."/>
        </authorList>
    </citation>
    <scope>NUCLEOTIDE SEQUENCE [LARGE SCALE GENOMIC DNA]</scope>
    <source>
        <strain evidence="15 18">FAM13073</strain>
    </source>
</reference>
<dbReference type="InterPro" id="IPR027417">
    <property type="entry name" value="P-loop_NTPase"/>
</dbReference>
<feature type="domain" description="AAA+ ATPase" evidence="11">
    <location>
        <begin position="199"/>
        <end position="379"/>
    </location>
</feature>
<dbReference type="RefSeq" id="WP_060743712.1">
    <property type="nucleotide sequence ID" value="NZ_CP023655.1"/>
</dbReference>
<dbReference type="Pfam" id="PF00448">
    <property type="entry name" value="SRP54"/>
    <property type="match status" value="1"/>
</dbReference>
<dbReference type="Gene3D" id="3.40.50.300">
    <property type="entry name" value="P-loop containing nucleotide triphosphate hydrolases"/>
    <property type="match status" value="1"/>
</dbReference>
<dbReference type="NCBIfam" id="TIGR00064">
    <property type="entry name" value="ftsY"/>
    <property type="match status" value="1"/>
</dbReference>
<dbReference type="InterPro" id="IPR004390">
    <property type="entry name" value="SR_rcpt_FtsY"/>
</dbReference>
<organism evidence="14 17">
    <name type="scientific">Pediococcus pentosaceus</name>
    <dbReference type="NCBI Taxonomy" id="1255"/>
    <lineage>
        <taxon>Bacteria</taxon>
        <taxon>Bacillati</taxon>
        <taxon>Bacillota</taxon>
        <taxon>Bacilli</taxon>
        <taxon>Lactobacillales</taxon>
        <taxon>Lactobacillaceae</taxon>
        <taxon>Pediococcus</taxon>
    </lineage>
</organism>
<dbReference type="GO" id="GO:0005525">
    <property type="term" value="F:GTP binding"/>
    <property type="evidence" value="ECO:0007669"/>
    <property type="project" value="UniProtKB-UniRule"/>
</dbReference>
<feature type="binding site" evidence="9">
    <location>
        <begin position="353"/>
        <end position="356"/>
    </location>
    <ligand>
        <name>GTP</name>
        <dbReference type="ChEBI" id="CHEBI:37565"/>
    </ligand>
</feature>
<dbReference type="Gene3D" id="1.20.120.140">
    <property type="entry name" value="Signal recognition particle SRP54, nucleotide-binding domain"/>
    <property type="match status" value="1"/>
</dbReference>
<evidence type="ECO:0000256" key="4">
    <source>
        <dbReference type="ARBA" id="ARBA00022801"/>
    </source>
</evidence>
<dbReference type="EC" id="3.6.5.4" evidence="9"/>
<dbReference type="EMBL" id="CP021474">
    <property type="protein sequence ID" value="ARW19947.1"/>
    <property type="molecule type" value="Genomic_DNA"/>
</dbReference>
<protein>
    <recommendedName>
        <fullName evidence="9">Signal recognition particle receptor FtsY</fullName>
        <shortName evidence="9">SRP receptor</shortName>
        <ecNumber evidence="9">3.6.5.4</ecNumber>
    </recommendedName>
</protein>
<reference evidence="18" key="4">
    <citation type="submission" date="2020-03" db="EMBL/GenBank/DDBJ databases">
        <title>SpeciesPrimer: A bioinformatics pipeline dedicated to the design of qPCR primers for the quantification of bacterial species.</title>
        <authorList>
            <person name="Dreier M."/>
            <person name="Berthoud H."/>
            <person name="Shani N."/>
            <person name="Wechsler D."/>
            <person name="Junier P."/>
        </authorList>
    </citation>
    <scope>NUCLEOTIDE SEQUENCE [LARGE SCALE GENOMIC DNA]</scope>
    <source>
        <strain evidence="18">FAM13073</strain>
    </source>
</reference>
<dbReference type="InterPro" id="IPR003593">
    <property type="entry name" value="AAA+_ATPase"/>
</dbReference>
<name>A0A1Y0VZK0_PEDPE</name>
<keyword evidence="18" id="KW-1185">Reference proteome</keyword>
<comment type="subcellular location">
    <subcellularLocation>
        <location evidence="9">Cell membrane</location>
        <topology evidence="9">Peripheral membrane protein</topology>
        <orientation evidence="9">Cytoplasmic side</orientation>
    </subcellularLocation>
    <subcellularLocation>
        <location evidence="9">Cytoplasm</location>
    </subcellularLocation>
</comment>
<dbReference type="Proteomes" id="UP000743107">
    <property type="component" value="Unassembled WGS sequence"/>
</dbReference>
<evidence type="ECO:0000313" key="16">
    <source>
        <dbReference type="EMBL" id="MBF7126650.1"/>
    </source>
</evidence>
<dbReference type="CDD" id="cd17874">
    <property type="entry name" value="FtsY"/>
    <property type="match status" value="1"/>
</dbReference>
<feature type="binding site" evidence="9">
    <location>
        <begin position="207"/>
        <end position="214"/>
    </location>
    <ligand>
        <name>GTP</name>
        <dbReference type="ChEBI" id="CHEBI:37565"/>
    </ligand>
</feature>
<dbReference type="InterPro" id="IPR013822">
    <property type="entry name" value="Signal_recog_particl_SRP54_hlx"/>
</dbReference>
<feature type="domain" description="Signal recognition particle SRP54 helical bundle" evidence="13">
    <location>
        <begin position="101"/>
        <end position="182"/>
    </location>
</feature>
<dbReference type="AlphaFoldDB" id="A0A1Y0VZK0"/>
<dbReference type="SUPFAM" id="SSF47364">
    <property type="entry name" value="Domain of the SRP/SRP receptor G-proteins"/>
    <property type="match status" value="1"/>
</dbReference>
<evidence type="ECO:0000256" key="5">
    <source>
        <dbReference type="ARBA" id="ARBA00023134"/>
    </source>
</evidence>
<keyword evidence="1 9" id="KW-1003">Cell membrane</keyword>
<gene>
    <name evidence="9 15" type="primary">ftsY</name>
    <name evidence="15" type="ORF">GBO79_00815</name>
    <name evidence="16" type="ORF">ITQ97_02205</name>
    <name evidence="14" type="ORF">S100892_01375</name>
</gene>